<evidence type="ECO:0000313" key="3">
    <source>
        <dbReference type="Proteomes" id="UP000222296"/>
    </source>
</evidence>
<gene>
    <name evidence="2" type="ORF">CG010_010375</name>
</gene>
<sequence>MILPADLYDYADDHPQRRGASLGSSENDPSVGRIAVIDDWPEYISVTEAEVDVFERYFGDVLDRLLGTPDLKQQNQGLHKLTPDVNYKP</sequence>
<feature type="region of interest" description="Disordered" evidence="1">
    <location>
        <begin position="1"/>
        <end position="28"/>
    </location>
</feature>
<evidence type="ECO:0000313" key="2">
    <source>
        <dbReference type="EMBL" id="QDY94486.1"/>
    </source>
</evidence>
<dbReference type="AlphaFoldDB" id="A0AAP9E4B8"/>
<dbReference type="EMBL" id="CP042274">
    <property type="protein sequence ID" value="QDY94486.1"/>
    <property type="molecule type" value="Genomic_DNA"/>
</dbReference>
<organism evidence="2 3">
    <name type="scientific">Agrobacterium tumefaciens</name>
    <dbReference type="NCBI Taxonomy" id="358"/>
    <lineage>
        <taxon>Bacteria</taxon>
        <taxon>Pseudomonadati</taxon>
        <taxon>Pseudomonadota</taxon>
        <taxon>Alphaproteobacteria</taxon>
        <taxon>Hyphomicrobiales</taxon>
        <taxon>Rhizobiaceae</taxon>
        <taxon>Rhizobium/Agrobacterium group</taxon>
        <taxon>Agrobacterium</taxon>
        <taxon>Agrobacterium tumefaciens complex</taxon>
    </lineage>
</organism>
<reference evidence="2 3" key="1">
    <citation type="journal article" date="2017" name="Genome Announc.">
        <title>Draft Genome Sequence of Agrobacterium tumefaciens Biovar 1 Strain 186, Isolated from Walnut.</title>
        <authorList>
            <person name="Poret-Peterson A.T."/>
            <person name="Bhatnagar S."/>
            <person name="McClean A.E."/>
            <person name="Kluepfel D.A."/>
        </authorList>
    </citation>
    <scope>NUCLEOTIDE SEQUENCE [LARGE SCALE GENOMIC DNA]</scope>
    <source>
        <strain evidence="2 3">186</strain>
    </source>
</reference>
<evidence type="ECO:0000256" key="1">
    <source>
        <dbReference type="SAM" id="MobiDB-lite"/>
    </source>
</evidence>
<proteinExistence type="predicted"/>
<name>A0AAP9E4B8_AGRTU</name>
<accession>A0AAP9E4B8</accession>
<protein>
    <submittedName>
        <fullName evidence="2">Uncharacterized protein</fullName>
    </submittedName>
</protein>
<dbReference type="RefSeq" id="WP_099085975.1">
    <property type="nucleotide sequence ID" value="NZ_CP042274.1"/>
</dbReference>
<dbReference type="Proteomes" id="UP000222296">
    <property type="component" value="Chromosome Circular"/>
</dbReference>